<dbReference type="AlphaFoldDB" id="A0A498D9M2"/>
<reference evidence="1 2" key="1">
    <citation type="submission" date="2018-10" db="EMBL/GenBank/DDBJ databases">
        <title>Oceanobacillus sp. YLB-02 draft genome.</title>
        <authorList>
            <person name="Yu L."/>
        </authorList>
    </citation>
    <scope>NUCLEOTIDE SEQUENCE [LARGE SCALE GENOMIC DNA]</scope>
    <source>
        <strain evidence="1 2">YLB-02</strain>
    </source>
</reference>
<dbReference type="EMBL" id="RCHR01000004">
    <property type="protein sequence ID" value="RLL43887.1"/>
    <property type="molecule type" value="Genomic_DNA"/>
</dbReference>
<proteinExistence type="predicted"/>
<gene>
    <name evidence="1" type="ORF">D8M04_13345</name>
</gene>
<evidence type="ECO:0000313" key="2">
    <source>
        <dbReference type="Proteomes" id="UP000270219"/>
    </source>
</evidence>
<comment type="caution">
    <text evidence="1">The sequence shown here is derived from an EMBL/GenBank/DDBJ whole genome shotgun (WGS) entry which is preliminary data.</text>
</comment>
<sequence length="81" mass="9432">MEGDIPGKDKLRICLGSFQKIKEQILGNRFSQGTIKKTMETSGIARFDLHSHMQEEFKTTSQVVVDTAKIIDRRYRIHFEF</sequence>
<protein>
    <submittedName>
        <fullName evidence="1">Uncharacterized protein</fullName>
    </submittedName>
</protein>
<dbReference type="Proteomes" id="UP000270219">
    <property type="component" value="Unassembled WGS sequence"/>
</dbReference>
<name>A0A498D9M2_9BACI</name>
<organism evidence="1 2">
    <name type="scientific">Oceanobacillus piezotolerans</name>
    <dbReference type="NCBI Taxonomy" id="2448030"/>
    <lineage>
        <taxon>Bacteria</taxon>
        <taxon>Bacillati</taxon>
        <taxon>Bacillota</taxon>
        <taxon>Bacilli</taxon>
        <taxon>Bacillales</taxon>
        <taxon>Bacillaceae</taxon>
        <taxon>Oceanobacillus</taxon>
    </lineage>
</organism>
<evidence type="ECO:0000313" key="1">
    <source>
        <dbReference type="EMBL" id="RLL43887.1"/>
    </source>
</evidence>
<accession>A0A498D9M2</accession>
<keyword evidence="2" id="KW-1185">Reference proteome</keyword>